<gene>
    <name evidence="4" type="primary">atpD</name>
    <name evidence="6" type="ORF">J2Z71_000909</name>
</gene>
<dbReference type="Pfam" id="PF01813">
    <property type="entry name" value="ATP-synt_D"/>
    <property type="match status" value="1"/>
</dbReference>
<evidence type="ECO:0000256" key="4">
    <source>
        <dbReference type="HAMAP-Rule" id="MF_00271"/>
    </source>
</evidence>
<dbReference type="EMBL" id="JAGGLJ010000007">
    <property type="protein sequence ID" value="MBP2025379.1"/>
    <property type="molecule type" value="Genomic_DNA"/>
</dbReference>
<dbReference type="InterPro" id="IPR002699">
    <property type="entry name" value="V_ATPase_D"/>
</dbReference>
<proteinExistence type="inferred from homology"/>
<organism evidence="6 7">
    <name type="scientific">Peptoniphilus stercorisuis</name>
    <dbReference type="NCBI Taxonomy" id="1436965"/>
    <lineage>
        <taxon>Bacteria</taxon>
        <taxon>Bacillati</taxon>
        <taxon>Bacillota</taxon>
        <taxon>Tissierellia</taxon>
        <taxon>Tissierellales</taxon>
        <taxon>Peptoniphilaceae</taxon>
        <taxon>Peptoniphilus</taxon>
    </lineage>
</organism>
<keyword evidence="4" id="KW-0066">ATP synthesis</keyword>
<evidence type="ECO:0000256" key="5">
    <source>
        <dbReference type="SAM" id="Coils"/>
    </source>
</evidence>
<dbReference type="RefSeq" id="WP_210060670.1">
    <property type="nucleotide sequence ID" value="NZ_JAGGLJ010000007.1"/>
</dbReference>
<evidence type="ECO:0000256" key="2">
    <source>
        <dbReference type="ARBA" id="ARBA00022448"/>
    </source>
</evidence>
<comment type="caution">
    <text evidence="6">The sequence shown here is derived from an EMBL/GenBank/DDBJ whole genome shotgun (WGS) entry which is preliminary data.</text>
</comment>
<evidence type="ECO:0000256" key="3">
    <source>
        <dbReference type="ARBA" id="ARBA00023065"/>
    </source>
</evidence>
<keyword evidence="2 4" id="KW-0813">Transport</keyword>
<evidence type="ECO:0000313" key="6">
    <source>
        <dbReference type="EMBL" id="MBP2025379.1"/>
    </source>
</evidence>
<dbReference type="Proteomes" id="UP001519306">
    <property type="component" value="Unassembled WGS sequence"/>
</dbReference>
<keyword evidence="7" id="KW-1185">Reference proteome</keyword>
<name>A0ABS4KC89_9FIRM</name>
<accession>A0ABS4KC89</accession>
<dbReference type="PANTHER" id="PTHR11671">
    <property type="entry name" value="V-TYPE ATP SYNTHASE SUBUNIT D"/>
    <property type="match status" value="1"/>
</dbReference>
<comment type="function">
    <text evidence="4">Produces ATP from ADP in the presence of a proton gradient across the membrane.</text>
</comment>
<feature type="coiled-coil region" evidence="5">
    <location>
        <begin position="148"/>
        <end position="175"/>
    </location>
</feature>
<dbReference type="HAMAP" id="MF_00271">
    <property type="entry name" value="ATP_synth_D_arch"/>
    <property type="match status" value="1"/>
</dbReference>
<keyword evidence="5" id="KW-0175">Coiled coil</keyword>
<evidence type="ECO:0000313" key="7">
    <source>
        <dbReference type="Proteomes" id="UP001519306"/>
    </source>
</evidence>
<dbReference type="NCBIfam" id="TIGR00309">
    <property type="entry name" value="V_ATPase_subD"/>
    <property type="match status" value="1"/>
</dbReference>
<keyword evidence="3 4" id="KW-0406">Ion transport</keyword>
<reference evidence="6 7" key="1">
    <citation type="submission" date="2021-03" db="EMBL/GenBank/DDBJ databases">
        <title>Genomic Encyclopedia of Type Strains, Phase IV (KMG-IV): sequencing the most valuable type-strain genomes for metagenomic binning, comparative biology and taxonomic classification.</title>
        <authorList>
            <person name="Goeker M."/>
        </authorList>
    </citation>
    <scope>NUCLEOTIDE SEQUENCE [LARGE SCALE GENOMIC DNA]</scope>
    <source>
        <strain evidence="6 7">DSM 27563</strain>
    </source>
</reference>
<keyword evidence="4" id="KW-0375">Hydrogen ion transport</keyword>
<comment type="similarity">
    <text evidence="1 4">Belongs to the V-ATPase D subunit family.</text>
</comment>
<evidence type="ECO:0000256" key="1">
    <source>
        <dbReference type="ARBA" id="ARBA00005850"/>
    </source>
</evidence>
<dbReference type="Gene3D" id="1.10.287.3240">
    <property type="match status" value="1"/>
</dbReference>
<sequence length="229" mass="26345">MARLNVNPTRMNLSTLKKRLETSTRGHKLLKDKQDELMRRFIEIIKENKALREEVEEELGSSFKDFLLASAIMSPEMLEEAVALPTQKTTVEITKKNIMSVEIPIMEFKTEKLSESGSIYPYGYAQTTADLDEAILKLNNVMDKLLKLAQIEKSAQLMADEIEKTRRRVNALEYKTIPDLKDTIKYIVGKLDENERANITRLMKVKDIISKDEIKKPKSEMPDVNNLIL</sequence>
<protein>
    <recommendedName>
        <fullName evidence="4">V-type ATP synthase subunit D</fullName>
    </recommendedName>
    <alternativeName>
        <fullName evidence="4">V-ATPase subunit D</fullName>
    </alternativeName>
</protein>
<dbReference type="NCBIfam" id="NF001543">
    <property type="entry name" value="PRK00373.1-2"/>
    <property type="match status" value="1"/>
</dbReference>